<accession>A0A1U7LMC5</accession>
<dbReference type="AlphaFoldDB" id="A0A1U7LMC5"/>
<keyword evidence="3" id="KW-1185">Reference proteome</keyword>
<gene>
    <name evidence="2" type="ORF">NEOLI_005322</name>
</gene>
<dbReference type="InterPro" id="IPR002654">
    <property type="entry name" value="Glyco_trans_25"/>
</dbReference>
<feature type="chain" id="PRO_5012369154" evidence="1">
    <location>
        <begin position="23"/>
        <end position="139"/>
    </location>
</feature>
<evidence type="ECO:0000313" key="2">
    <source>
        <dbReference type="EMBL" id="OLL23797.1"/>
    </source>
</evidence>
<dbReference type="OrthoDB" id="47375at2759"/>
<evidence type="ECO:0000256" key="1">
    <source>
        <dbReference type="SAM" id="SignalP"/>
    </source>
</evidence>
<feature type="signal peptide" evidence="1">
    <location>
        <begin position="1"/>
        <end position="22"/>
    </location>
</feature>
<dbReference type="CDD" id="cd06532">
    <property type="entry name" value="Glyco_transf_25"/>
    <property type="match status" value="1"/>
</dbReference>
<keyword evidence="2" id="KW-0328">Glycosyltransferase</keyword>
<dbReference type="Proteomes" id="UP000186594">
    <property type="component" value="Unassembled WGS sequence"/>
</dbReference>
<reference evidence="2 3" key="1">
    <citation type="submission" date="2016-04" db="EMBL/GenBank/DDBJ databases">
        <title>Evolutionary innovation and constraint leading to complex multicellularity in the Ascomycota.</title>
        <authorList>
            <person name="Cisse O."/>
            <person name="Nguyen A."/>
            <person name="Hewitt D.A."/>
            <person name="Jedd G."/>
            <person name="Stajich J.E."/>
        </authorList>
    </citation>
    <scope>NUCLEOTIDE SEQUENCE [LARGE SCALE GENOMIC DNA]</scope>
    <source>
        <strain evidence="2 3">DAH-3</strain>
    </source>
</reference>
<dbReference type="EMBL" id="LXFE01001240">
    <property type="protein sequence ID" value="OLL23797.1"/>
    <property type="molecule type" value="Genomic_DNA"/>
</dbReference>
<sequence>MQRVPLAAILIRFLVCLRHQGASVVVSTYDTEPSLQVSSVYNETLGFGRIYCTNLPHRTDRRDAMQLNSIMSGISVEFIDGVYGDKIDNRALVGHPDRNMPEGEKDGVWGCWRGHLNALNAFLDSGLEAILPLRALLKR</sequence>
<protein>
    <submittedName>
        <fullName evidence="2">Procollagen galactosyltransferase 1</fullName>
    </submittedName>
</protein>
<dbReference type="GO" id="GO:0016757">
    <property type="term" value="F:glycosyltransferase activity"/>
    <property type="evidence" value="ECO:0007669"/>
    <property type="project" value="UniProtKB-KW"/>
</dbReference>
<comment type="caution">
    <text evidence="2">The sequence shown here is derived from an EMBL/GenBank/DDBJ whole genome shotgun (WGS) entry which is preliminary data.</text>
</comment>
<proteinExistence type="predicted"/>
<keyword evidence="1" id="KW-0732">Signal</keyword>
<keyword evidence="2" id="KW-0808">Transferase</keyword>
<evidence type="ECO:0000313" key="3">
    <source>
        <dbReference type="Proteomes" id="UP000186594"/>
    </source>
</evidence>
<dbReference type="STRING" id="1198029.A0A1U7LMC5"/>
<name>A0A1U7LMC5_NEOID</name>
<organism evidence="2 3">
    <name type="scientific">Neolecta irregularis (strain DAH-3)</name>
    <dbReference type="NCBI Taxonomy" id="1198029"/>
    <lineage>
        <taxon>Eukaryota</taxon>
        <taxon>Fungi</taxon>
        <taxon>Dikarya</taxon>
        <taxon>Ascomycota</taxon>
        <taxon>Taphrinomycotina</taxon>
        <taxon>Neolectales</taxon>
        <taxon>Neolectaceae</taxon>
        <taxon>Neolecta</taxon>
    </lineage>
</organism>